<evidence type="ECO:0000313" key="2">
    <source>
        <dbReference type="EMBL" id="AZG15970.1"/>
    </source>
</evidence>
<dbReference type="OrthoDB" id="8850092at2"/>
<evidence type="ECO:0000313" key="3">
    <source>
        <dbReference type="Proteomes" id="UP000270411"/>
    </source>
</evidence>
<sequence length="222" mass="23021">MTASWEPVGLWVAVVASGLYHGINPAMGWPLAVSGAMLARSGRQLPVSLGYLGVGHAVAVLALTLPFGLLAALAAWAPTIRMTAAVLVTACGVVLLCRRRHPRVLARIPPSRLMLWSFAVALAHGAGLMLLPIYLGLCTAPDAGHQAATTLAFGNAGTALLVAAIHTAAMLVAGGALAWLAWRYVGPQLVSRSWFNLDAVWALSLVIVGVASLWLLAVDPGV</sequence>
<feature type="transmembrane region" description="Helical" evidence="1">
    <location>
        <begin position="194"/>
        <end position="217"/>
    </location>
</feature>
<gene>
    <name evidence="2" type="ORF">EHF44_21315</name>
</gene>
<feature type="transmembrane region" description="Helical" evidence="1">
    <location>
        <begin position="51"/>
        <end position="74"/>
    </location>
</feature>
<protein>
    <submittedName>
        <fullName evidence="2">Uncharacterized protein</fullName>
    </submittedName>
</protein>
<proteinExistence type="predicted"/>
<dbReference type="AlphaFoldDB" id="A0A3G8H790"/>
<keyword evidence="1" id="KW-0472">Membrane</keyword>
<organism evidence="2 3">
    <name type="scientific">Cupriavidus pauculus</name>
    <dbReference type="NCBI Taxonomy" id="82633"/>
    <lineage>
        <taxon>Bacteria</taxon>
        <taxon>Pseudomonadati</taxon>
        <taxon>Pseudomonadota</taxon>
        <taxon>Betaproteobacteria</taxon>
        <taxon>Burkholderiales</taxon>
        <taxon>Burkholderiaceae</taxon>
        <taxon>Cupriavidus</taxon>
    </lineage>
</organism>
<feature type="transmembrane region" description="Helical" evidence="1">
    <location>
        <begin position="113"/>
        <end position="137"/>
    </location>
</feature>
<dbReference type="EMBL" id="CP033970">
    <property type="protein sequence ID" value="AZG15970.1"/>
    <property type="molecule type" value="Genomic_DNA"/>
</dbReference>
<keyword evidence="1" id="KW-0812">Transmembrane</keyword>
<reference evidence="3" key="1">
    <citation type="submission" date="2018-11" db="EMBL/GenBank/DDBJ databases">
        <title>FDA dAtabase for Regulatory Grade micrObial Sequences (FDA-ARGOS): Supporting development and validation of Infectious Disease Dx tests.</title>
        <authorList>
            <person name="Goldberg B."/>
            <person name="Campos J."/>
            <person name="Tallon L."/>
            <person name="Sadzewicz L."/>
            <person name="Zhao X."/>
            <person name="Vavikolanu K."/>
            <person name="Mehta A."/>
            <person name="Aluvathingal J."/>
            <person name="Nadendla S."/>
            <person name="Geyer C."/>
            <person name="Nandy P."/>
            <person name="Yan Y."/>
            <person name="Sichtig H."/>
        </authorList>
    </citation>
    <scope>NUCLEOTIDE SEQUENCE [LARGE SCALE GENOMIC DNA]</scope>
    <source>
        <strain evidence="3">FDAARGOS_614</strain>
    </source>
</reference>
<evidence type="ECO:0000256" key="1">
    <source>
        <dbReference type="SAM" id="Phobius"/>
    </source>
</evidence>
<name>A0A3G8H790_9BURK</name>
<feature type="transmembrane region" description="Helical" evidence="1">
    <location>
        <begin position="80"/>
        <end position="97"/>
    </location>
</feature>
<feature type="transmembrane region" description="Helical" evidence="1">
    <location>
        <begin position="20"/>
        <end position="39"/>
    </location>
</feature>
<dbReference type="Proteomes" id="UP000270411">
    <property type="component" value="Chromosome 2"/>
</dbReference>
<feature type="transmembrane region" description="Helical" evidence="1">
    <location>
        <begin position="157"/>
        <end position="182"/>
    </location>
</feature>
<accession>A0A3G8H790</accession>
<keyword evidence="1" id="KW-1133">Transmembrane helix</keyword>
<dbReference type="KEGG" id="cpau:EHF44_21315"/>